<proteinExistence type="predicted"/>
<accession>A0A6L6X8Z2</accession>
<gene>
    <name evidence="1" type="ORF">GPA10_38075</name>
</gene>
<reference evidence="1 2" key="1">
    <citation type="submission" date="2019-11" db="EMBL/GenBank/DDBJ databases">
        <title>Streptomyces typhae sp. nov., a novel endophytic actinomycete isolated from the root of cattail pollen (Typha angustifolia L.).</title>
        <authorList>
            <person name="Peng C."/>
        </authorList>
    </citation>
    <scope>NUCLEOTIDE SEQUENCE [LARGE SCALE GENOMIC DNA]</scope>
    <source>
        <strain evidence="2">p1417</strain>
    </source>
</reference>
<name>A0A6L6X8Z2_9ACTN</name>
<dbReference type="AlphaFoldDB" id="A0A6L6X8Z2"/>
<evidence type="ECO:0000313" key="1">
    <source>
        <dbReference type="EMBL" id="MVO90405.1"/>
    </source>
</evidence>
<dbReference type="EMBL" id="WPNZ01000032">
    <property type="protein sequence ID" value="MVO90405.1"/>
    <property type="molecule type" value="Genomic_DNA"/>
</dbReference>
<comment type="caution">
    <text evidence="1">The sequence shown here is derived from an EMBL/GenBank/DDBJ whole genome shotgun (WGS) entry which is preliminary data.</text>
</comment>
<protein>
    <recommendedName>
        <fullName evidence="3">ISKra4 family transposase</fullName>
    </recommendedName>
</protein>
<organism evidence="1 2">
    <name type="scientific">Streptomyces typhae</name>
    <dbReference type="NCBI Taxonomy" id="2681492"/>
    <lineage>
        <taxon>Bacteria</taxon>
        <taxon>Bacillati</taxon>
        <taxon>Actinomycetota</taxon>
        <taxon>Actinomycetes</taxon>
        <taxon>Kitasatosporales</taxon>
        <taxon>Streptomycetaceae</taxon>
        <taxon>Streptomyces</taxon>
    </lineage>
</organism>
<sequence>MSLPERLHSHGLRKLAVLEAVNASFDTAREAITRRCGPVAGKRQIEDLAVQVAVDIDSFSRAMAPTPCTASTLLVISADGKGVVMRPDALRPATRKAATRPGVFRTRLASGEKVGRKRMATLTAVYDAAPAVRRPHDIIALPGGCHGKRALRPGPKETGKWLHGSVIHDAATVIGEAFDQAEARDPQHLRDWVVLVDGARHQLDLIQDQAVLRGVTVHIVIDFVHVLEYLWQAAWSLHDPGDPAAEDWVAVHALTVLSGNVRQTAQTIARQVKKARLPRAKRQGADVCIRYLSSKEPFLRYDRALTAGWPIATGVIEEPAGT</sequence>
<dbReference type="Proteomes" id="UP000483802">
    <property type="component" value="Unassembled WGS sequence"/>
</dbReference>
<evidence type="ECO:0008006" key="3">
    <source>
        <dbReference type="Google" id="ProtNLM"/>
    </source>
</evidence>
<keyword evidence="2" id="KW-1185">Reference proteome</keyword>
<evidence type="ECO:0000313" key="2">
    <source>
        <dbReference type="Proteomes" id="UP000483802"/>
    </source>
</evidence>